<dbReference type="Pfam" id="PF17754">
    <property type="entry name" value="TetR_C_14"/>
    <property type="match status" value="1"/>
</dbReference>
<dbReference type="EMBL" id="BANT01000008">
    <property type="protein sequence ID" value="GAC56482.1"/>
    <property type="molecule type" value="Genomic_DNA"/>
</dbReference>
<dbReference type="PRINTS" id="PR00455">
    <property type="entry name" value="HTHTETR"/>
</dbReference>
<name>L7L8X9_9ACTN</name>
<dbReference type="Gene3D" id="1.10.357.10">
    <property type="entry name" value="Tetracycline Repressor, domain 2"/>
    <property type="match status" value="1"/>
</dbReference>
<evidence type="ECO:0000256" key="2">
    <source>
        <dbReference type="ARBA" id="ARBA00023125"/>
    </source>
</evidence>
<keyword evidence="2 4" id="KW-0238">DNA-binding</keyword>
<dbReference type="SUPFAM" id="SSF46689">
    <property type="entry name" value="Homeodomain-like"/>
    <property type="match status" value="1"/>
</dbReference>
<dbReference type="PANTHER" id="PTHR30055:SF238">
    <property type="entry name" value="MYCOFACTOCIN BIOSYNTHESIS TRANSCRIPTIONAL REGULATOR MFTR-RELATED"/>
    <property type="match status" value="1"/>
</dbReference>
<evidence type="ECO:0000313" key="6">
    <source>
        <dbReference type="EMBL" id="GAC56482.1"/>
    </source>
</evidence>
<dbReference type="RefSeq" id="WP_005936807.1">
    <property type="nucleotide sequence ID" value="NZ_ATVK01000043.1"/>
</dbReference>
<dbReference type="OrthoDB" id="956698at2"/>
<organism evidence="6 7">
    <name type="scientific">Gordonia hirsuta DSM 44140 = NBRC 16056</name>
    <dbReference type="NCBI Taxonomy" id="1121927"/>
    <lineage>
        <taxon>Bacteria</taxon>
        <taxon>Bacillati</taxon>
        <taxon>Actinomycetota</taxon>
        <taxon>Actinomycetes</taxon>
        <taxon>Mycobacteriales</taxon>
        <taxon>Gordoniaceae</taxon>
        <taxon>Gordonia</taxon>
    </lineage>
</organism>
<evidence type="ECO:0000259" key="5">
    <source>
        <dbReference type="PROSITE" id="PS50977"/>
    </source>
</evidence>
<dbReference type="InterPro" id="IPR050109">
    <property type="entry name" value="HTH-type_TetR-like_transc_reg"/>
</dbReference>
<dbReference type="Proteomes" id="UP000053405">
    <property type="component" value="Unassembled WGS sequence"/>
</dbReference>
<dbReference type="eggNOG" id="COG1309">
    <property type="taxonomic scope" value="Bacteria"/>
</dbReference>
<dbReference type="PROSITE" id="PS50977">
    <property type="entry name" value="HTH_TETR_2"/>
    <property type="match status" value="1"/>
</dbReference>
<proteinExistence type="predicted"/>
<evidence type="ECO:0000256" key="1">
    <source>
        <dbReference type="ARBA" id="ARBA00023015"/>
    </source>
</evidence>
<keyword evidence="3" id="KW-0804">Transcription</keyword>
<dbReference type="NCBIfam" id="TIGR03968">
    <property type="entry name" value="mycofact_TetR"/>
    <property type="match status" value="1"/>
</dbReference>
<evidence type="ECO:0000313" key="7">
    <source>
        <dbReference type="Proteomes" id="UP000053405"/>
    </source>
</evidence>
<dbReference type="Pfam" id="PF00440">
    <property type="entry name" value="TetR_N"/>
    <property type="match status" value="1"/>
</dbReference>
<feature type="DNA-binding region" description="H-T-H motif" evidence="4">
    <location>
        <begin position="32"/>
        <end position="51"/>
    </location>
</feature>
<dbReference type="STRING" id="1121927.GOHSU_08_00100"/>
<keyword evidence="7" id="KW-1185">Reference proteome</keyword>
<dbReference type="Gene3D" id="1.10.10.60">
    <property type="entry name" value="Homeodomain-like"/>
    <property type="match status" value="1"/>
</dbReference>
<dbReference type="GO" id="GO:0003700">
    <property type="term" value="F:DNA-binding transcription factor activity"/>
    <property type="evidence" value="ECO:0007669"/>
    <property type="project" value="TreeGrafter"/>
</dbReference>
<reference evidence="6 7" key="1">
    <citation type="submission" date="2012-12" db="EMBL/GenBank/DDBJ databases">
        <title>Whole genome shotgun sequence of Gordonia hirsuta NBRC 16056.</title>
        <authorList>
            <person name="Isaki-Nakamura S."/>
            <person name="Hosoyama A."/>
            <person name="Tsuchikane K."/>
            <person name="Katsumata H."/>
            <person name="Baba S."/>
            <person name="Yamazaki S."/>
            <person name="Fujita N."/>
        </authorList>
    </citation>
    <scope>NUCLEOTIDE SEQUENCE [LARGE SCALE GENOMIC DNA]</scope>
    <source>
        <strain evidence="6 7">NBRC 16056</strain>
    </source>
</reference>
<sequence>MTRAGRPQSTTRGELSTLAIDLFTERGFDETSVDDVAAAAGISRRTLFRYYPSKYSIPWGDFEPHLEKMRRRLASTPPDSGLGDGLREALVAFNRVPEVELEHHRRRMHLLLKVPALHAHSMLMYSEWRQIIAEHIAAHLQVDPHSHVPQSVAWQFLGASLAAYEQWLDHPETDLDELLDQGYSLVVEGLLPYVEHVLVSRRVHR</sequence>
<comment type="caution">
    <text evidence="6">The sequence shown here is derived from an EMBL/GenBank/DDBJ whole genome shotgun (WGS) entry which is preliminary data.</text>
</comment>
<accession>L7L8X9</accession>
<gene>
    <name evidence="6" type="ORF">GOHSU_08_00100</name>
</gene>
<dbReference type="InterPro" id="IPR009057">
    <property type="entry name" value="Homeodomain-like_sf"/>
</dbReference>
<evidence type="ECO:0000256" key="3">
    <source>
        <dbReference type="ARBA" id="ARBA00023163"/>
    </source>
</evidence>
<dbReference type="AlphaFoldDB" id="L7L8X9"/>
<dbReference type="InterPro" id="IPR001647">
    <property type="entry name" value="HTH_TetR"/>
</dbReference>
<dbReference type="GO" id="GO:0000976">
    <property type="term" value="F:transcription cis-regulatory region binding"/>
    <property type="evidence" value="ECO:0007669"/>
    <property type="project" value="TreeGrafter"/>
</dbReference>
<keyword evidence="1" id="KW-0805">Transcription regulation</keyword>
<feature type="domain" description="HTH tetR-type" evidence="5">
    <location>
        <begin position="9"/>
        <end position="69"/>
    </location>
</feature>
<protein>
    <submittedName>
        <fullName evidence="6">Putative TetR family transcriptional regulator</fullName>
    </submittedName>
</protein>
<dbReference type="InterPro" id="IPR041347">
    <property type="entry name" value="MftR_C"/>
</dbReference>
<evidence type="ECO:0000256" key="4">
    <source>
        <dbReference type="PROSITE-ProRule" id="PRU00335"/>
    </source>
</evidence>
<dbReference type="PANTHER" id="PTHR30055">
    <property type="entry name" value="HTH-TYPE TRANSCRIPTIONAL REGULATOR RUTR"/>
    <property type="match status" value="1"/>
</dbReference>
<dbReference type="InterPro" id="IPR023851">
    <property type="entry name" value="Tscrpt_reg_TetR-type"/>
</dbReference>